<feature type="compositionally biased region" description="Low complexity" evidence="5">
    <location>
        <begin position="1"/>
        <end position="18"/>
    </location>
</feature>
<evidence type="ECO:0000256" key="2">
    <source>
        <dbReference type="ARBA" id="ARBA00023127"/>
    </source>
</evidence>
<dbReference type="Pfam" id="PF02984">
    <property type="entry name" value="Cyclin_C"/>
    <property type="match status" value="1"/>
</dbReference>
<dbReference type="CDD" id="cd20568">
    <property type="entry name" value="CYCLIN_CLBs_yeast_rpt1"/>
    <property type="match status" value="1"/>
</dbReference>
<dbReference type="InterPro" id="IPR036915">
    <property type="entry name" value="Cyclin-like_sf"/>
</dbReference>
<evidence type="ECO:0000256" key="3">
    <source>
        <dbReference type="ARBA" id="ARBA00023306"/>
    </source>
</evidence>
<keyword evidence="3" id="KW-0131">Cell cycle</keyword>
<dbReference type="GO" id="GO:0051301">
    <property type="term" value="P:cell division"/>
    <property type="evidence" value="ECO:0007669"/>
    <property type="project" value="UniProtKB-KW"/>
</dbReference>
<dbReference type="SMART" id="SM01332">
    <property type="entry name" value="Cyclin_C"/>
    <property type="match status" value="1"/>
</dbReference>
<sequence>MSSNVPVRRTTRATRPAALNNKENAVTRQVRPSTRAKPSSSSAQPTENTKPPPTAYRAASSTVATRAKAATFATSRLDPAAQGKRKREALGEVPRPAPNVSKATAGAGPAGGAKGKEKAKEKFDGIHLDKVVSTTTTVRAPLRPSADTATSIPTSTSTLNTVHQTKTSATSNVSTGIPSHTRRTRSGTTALKEQNKQAQSAKLLDVVREEPEAVNGRNENDMAVDNPVVVPVPAPRRFTAARLAAHNQQNTQATTSRSQAAATRRAPPRHIPKQDIDEAEAGRAFKKRRTSSDTPEEAVQAEVEVQDEVKVEAGEQEADPQGDHWDDLDAEDVDDPLMVSEYVVEIFDYLKRVEQTTMPNPSYMESQKDLAWKMRGILTDWLIQVHSRFRLLPETLFLCVNIIDRFLSHRVVSLAKLQLVGITCMFIAAKVEEIVAPSASNFLYCADASYTEPEILQAERYILKTLEWNLSYPSPIHFLRRISKADNYDIQVRTVAKYLLEIQCLEWRLIAAPPSLMAAASIWLARLILGGTEWTANLAHYSSYAESALIPTANLMLNYILKPIRHQSFFKKYAAKRFLKSSTFVREWAMERWVEGQQVSLWDELPKLKAIIREAQERNDVVVAGSEEYPPIV</sequence>
<comment type="caution">
    <text evidence="8">The sequence shown here is derived from an EMBL/GenBank/DDBJ whole genome shotgun (WGS) entry which is preliminary data.</text>
</comment>
<feature type="domain" description="Cyclin-like" evidence="6">
    <location>
        <begin position="477"/>
        <end position="558"/>
    </location>
</feature>
<feature type="region of interest" description="Disordered" evidence="5">
    <location>
        <begin position="1"/>
        <end position="121"/>
    </location>
</feature>
<accession>A0AAD5VH09</accession>
<feature type="region of interest" description="Disordered" evidence="5">
    <location>
        <begin position="244"/>
        <end position="330"/>
    </location>
</feature>
<feature type="compositionally biased region" description="Polar residues" evidence="5">
    <location>
        <begin position="21"/>
        <end position="49"/>
    </location>
</feature>
<dbReference type="SUPFAM" id="SSF47954">
    <property type="entry name" value="Cyclin-like"/>
    <property type="match status" value="2"/>
</dbReference>
<feature type="domain" description="Cyclin C-terminal" evidence="7">
    <location>
        <begin position="473"/>
        <end position="587"/>
    </location>
</feature>
<comment type="similarity">
    <text evidence="4">Belongs to the cyclin family.</text>
</comment>
<feature type="compositionally biased region" description="Low complexity" evidence="5">
    <location>
        <begin position="247"/>
        <end position="265"/>
    </location>
</feature>
<dbReference type="InterPro" id="IPR006671">
    <property type="entry name" value="Cyclin_N"/>
</dbReference>
<organism evidence="8 9">
    <name type="scientific">Meripilus lineatus</name>
    <dbReference type="NCBI Taxonomy" id="2056292"/>
    <lineage>
        <taxon>Eukaryota</taxon>
        <taxon>Fungi</taxon>
        <taxon>Dikarya</taxon>
        <taxon>Basidiomycota</taxon>
        <taxon>Agaricomycotina</taxon>
        <taxon>Agaricomycetes</taxon>
        <taxon>Polyporales</taxon>
        <taxon>Meripilaceae</taxon>
        <taxon>Meripilus</taxon>
    </lineage>
</organism>
<dbReference type="EMBL" id="JANAWD010000002">
    <property type="protein sequence ID" value="KAJ3492209.1"/>
    <property type="molecule type" value="Genomic_DNA"/>
</dbReference>
<dbReference type="PROSITE" id="PS00292">
    <property type="entry name" value="CYCLINS"/>
    <property type="match status" value="1"/>
</dbReference>
<name>A0AAD5VH09_9APHY</name>
<evidence type="ECO:0000256" key="5">
    <source>
        <dbReference type="SAM" id="MobiDB-lite"/>
    </source>
</evidence>
<dbReference type="Gene3D" id="1.10.472.10">
    <property type="entry name" value="Cyclin-like"/>
    <property type="match status" value="2"/>
</dbReference>
<proteinExistence type="inferred from homology"/>
<evidence type="ECO:0000313" key="8">
    <source>
        <dbReference type="EMBL" id="KAJ3492209.1"/>
    </source>
</evidence>
<dbReference type="FunFam" id="1.10.472.10:FF:000001">
    <property type="entry name" value="G2/mitotic-specific cyclin"/>
    <property type="match status" value="1"/>
</dbReference>
<feature type="compositionally biased region" description="Polar residues" evidence="5">
    <location>
        <begin position="186"/>
        <end position="200"/>
    </location>
</feature>
<keyword evidence="1" id="KW-0132">Cell division</keyword>
<dbReference type="PANTHER" id="PTHR10177">
    <property type="entry name" value="CYCLINS"/>
    <property type="match status" value="1"/>
</dbReference>
<evidence type="ECO:0000256" key="4">
    <source>
        <dbReference type="RuleBase" id="RU000383"/>
    </source>
</evidence>
<evidence type="ECO:0000259" key="6">
    <source>
        <dbReference type="SMART" id="SM00385"/>
    </source>
</evidence>
<protein>
    <recommendedName>
        <fullName evidence="10">Cyclin N-terminal domain-containing protein</fullName>
    </recommendedName>
</protein>
<dbReference type="Proteomes" id="UP001212997">
    <property type="component" value="Unassembled WGS sequence"/>
</dbReference>
<evidence type="ECO:0000259" key="7">
    <source>
        <dbReference type="SMART" id="SM01332"/>
    </source>
</evidence>
<evidence type="ECO:0008006" key="10">
    <source>
        <dbReference type="Google" id="ProtNLM"/>
    </source>
</evidence>
<gene>
    <name evidence="8" type="ORF">NLI96_g145</name>
</gene>
<feature type="compositionally biased region" description="Polar residues" evidence="5">
    <location>
        <begin position="147"/>
        <end position="178"/>
    </location>
</feature>
<dbReference type="AlphaFoldDB" id="A0AAD5VH09"/>
<dbReference type="InterPro" id="IPR004367">
    <property type="entry name" value="Cyclin_C-dom"/>
</dbReference>
<feature type="region of interest" description="Disordered" evidence="5">
    <location>
        <begin position="145"/>
        <end position="201"/>
    </location>
</feature>
<dbReference type="InterPro" id="IPR048258">
    <property type="entry name" value="Cyclins_cyclin-box"/>
</dbReference>
<dbReference type="SMART" id="SM00385">
    <property type="entry name" value="CYCLIN"/>
    <property type="match status" value="2"/>
</dbReference>
<dbReference type="InterPro" id="IPR039361">
    <property type="entry name" value="Cyclin"/>
</dbReference>
<evidence type="ECO:0000313" key="9">
    <source>
        <dbReference type="Proteomes" id="UP001212997"/>
    </source>
</evidence>
<feature type="domain" description="Cyclin-like" evidence="6">
    <location>
        <begin position="380"/>
        <end position="464"/>
    </location>
</feature>
<reference evidence="8" key="1">
    <citation type="submission" date="2022-07" db="EMBL/GenBank/DDBJ databases">
        <title>Genome Sequence of Physisporinus lineatus.</title>
        <authorList>
            <person name="Buettner E."/>
        </authorList>
    </citation>
    <scope>NUCLEOTIDE SEQUENCE</scope>
    <source>
        <strain evidence="8">VT162</strain>
    </source>
</reference>
<dbReference type="Pfam" id="PF00134">
    <property type="entry name" value="Cyclin_N"/>
    <property type="match status" value="1"/>
</dbReference>
<feature type="compositionally biased region" description="Basic and acidic residues" evidence="5">
    <location>
        <begin position="272"/>
        <end position="283"/>
    </location>
</feature>
<keyword evidence="2 4" id="KW-0195">Cyclin</keyword>
<dbReference type="InterPro" id="IPR013763">
    <property type="entry name" value="Cyclin-like_dom"/>
</dbReference>
<dbReference type="CDD" id="cd20512">
    <property type="entry name" value="CYCLIN_CLBs_yeast_rpt2"/>
    <property type="match status" value="1"/>
</dbReference>
<keyword evidence="9" id="KW-1185">Reference proteome</keyword>
<evidence type="ECO:0000256" key="1">
    <source>
        <dbReference type="ARBA" id="ARBA00022618"/>
    </source>
</evidence>